<dbReference type="InterPro" id="IPR038726">
    <property type="entry name" value="PDDEXK_AddAB-type"/>
</dbReference>
<keyword evidence="2" id="KW-0547">Nucleotide-binding</keyword>
<evidence type="ECO:0000313" key="2">
    <source>
        <dbReference type="EMBL" id="MPM75941.1"/>
    </source>
</evidence>
<dbReference type="Pfam" id="PF12705">
    <property type="entry name" value="PDDEXK_1"/>
    <property type="match status" value="1"/>
</dbReference>
<keyword evidence="2" id="KW-0378">Hydrolase</keyword>
<accession>A0A645CGB1</accession>
<comment type="caution">
    <text evidence="2">The sequence shown here is derived from an EMBL/GenBank/DDBJ whole genome shotgun (WGS) entry which is preliminary data.</text>
</comment>
<dbReference type="EMBL" id="VSSQ01026967">
    <property type="protein sequence ID" value="MPM75941.1"/>
    <property type="molecule type" value="Genomic_DNA"/>
</dbReference>
<evidence type="ECO:0000259" key="1">
    <source>
        <dbReference type="Pfam" id="PF12705"/>
    </source>
</evidence>
<feature type="domain" description="PD-(D/E)XK endonuclease-like" evidence="1">
    <location>
        <begin position="82"/>
        <end position="340"/>
    </location>
</feature>
<proteinExistence type="predicted"/>
<keyword evidence="2" id="KW-0347">Helicase</keyword>
<dbReference type="GO" id="GO:0003678">
    <property type="term" value="F:DNA helicase activity"/>
    <property type="evidence" value="ECO:0007669"/>
    <property type="project" value="UniProtKB-EC"/>
</dbReference>
<dbReference type="EC" id="3.6.4.12" evidence="2"/>
<gene>
    <name evidence="2" type="primary">rexB_6</name>
    <name evidence="2" type="ORF">SDC9_122936</name>
</gene>
<protein>
    <submittedName>
        <fullName evidence="2">ATP-dependent helicase/deoxyribonuclease subunit B</fullName>
        <ecNumber evidence="2">3.6.4.12</ecNumber>
    </submittedName>
</protein>
<dbReference type="AlphaFoldDB" id="A0A645CGB1"/>
<sequence length="346" mass="40057">MEHDALKDETVELDLDPYYQELLLHAGKAERSVQATRSQKQWFASARATSLTLRSDDTTRHPVQPALVGRLYKQEDGEQFLSLSPTKLDLFLRCPYAFQCRHLFGIEDRSYDVSVLDHRQIGNLLHEVYQRFFSEIGFFDPEKRDEYESRLLSHFDQCLVDYYAQSGPTPSIRSYLEATFREQVVAILAEEERLFAKTRSVAFEQVLTLKEDGLELYGRIDRIISLGAEEEKRFAVIDYKKSTVKTKKVTDELSSYQLPLYRYLVERVMEGKTANASYYSIAEGKYYSLWDTEDDEKALFCDEALAERLHQIKEAVALGRLMATPSKKSCEGCAYRSLCRRRFATA</sequence>
<dbReference type="Gene3D" id="3.90.320.10">
    <property type="match status" value="1"/>
</dbReference>
<dbReference type="GO" id="GO:0016787">
    <property type="term" value="F:hydrolase activity"/>
    <property type="evidence" value="ECO:0007669"/>
    <property type="project" value="UniProtKB-KW"/>
</dbReference>
<name>A0A645CGB1_9ZZZZ</name>
<dbReference type="InterPro" id="IPR011604">
    <property type="entry name" value="PDDEXK-like_dom_sf"/>
</dbReference>
<keyword evidence="2" id="KW-0067">ATP-binding</keyword>
<organism evidence="2">
    <name type="scientific">bioreactor metagenome</name>
    <dbReference type="NCBI Taxonomy" id="1076179"/>
    <lineage>
        <taxon>unclassified sequences</taxon>
        <taxon>metagenomes</taxon>
        <taxon>ecological metagenomes</taxon>
    </lineage>
</organism>
<reference evidence="2" key="1">
    <citation type="submission" date="2019-08" db="EMBL/GenBank/DDBJ databases">
        <authorList>
            <person name="Kucharzyk K."/>
            <person name="Murdoch R.W."/>
            <person name="Higgins S."/>
            <person name="Loffler F."/>
        </authorList>
    </citation>
    <scope>NUCLEOTIDE SEQUENCE</scope>
</reference>